<reference evidence="1" key="1">
    <citation type="submission" date="2021-02" db="EMBL/GenBank/DDBJ databases">
        <authorList>
            <person name="Nowell W R."/>
        </authorList>
    </citation>
    <scope>NUCLEOTIDE SEQUENCE</scope>
</reference>
<dbReference type="Proteomes" id="UP000663845">
    <property type="component" value="Unassembled WGS sequence"/>
</dbReference>
<dbReference type="Proteomes" id="UP000663860">
    <property type="component" value="Unassembled WGS sequence"/>
</dbReference>
<dbReference type="OrthoDB" id="3553439at2759"/>
<protein>
    <submittedName>
        <fullName evidence="1">Uncharacterized protein</fullName>
    </submittedName>
</protein>
<evidence type="ECO:0000313" key="1">
    <source>
        <dbReference type="EMBL" id="CAF0913528.1"/>
    </source>
</evidence>
<comment type="caution">
    <text evidence="1">The sequence shown here is derived from an EMBL/GenBank/DDBJ whole genome shotgun (WGS) entry which is preliminary data.</text>
</comment>
<dbReference type="Proteomes" id="UP000663891">
    <property type="component" value="Unassembled WGS sequence"/>
</dbReference>
<sequence length="195" mass="19432">MTILVGGAVSTINTVGTLSGTIAGATAGLGIGALGSVVGTGTASGVAGASVASATTGAILGSICGVTMSSAAGGATAGAVTGAISNAGTALLSSTSILSAFSGPIGGVILGTIQTSDRYTFDCWKSILHDQSSEPSNGILLKDIIMDSRIKQVTAAQIDESILPEIILQNIWDEQFHIEYVLLPNNEWTAHAVKI</sequence>
<dbReference type="AlphaFoldDB" id="A0A814AJP1"/>
<evidence type="ECO:0000313" key="3">
    <source>
        <dbReference type="EMBL" id="CAF1439240.1"/>
    </source>
</evidence>
<evidence type="ECO:0000313" key="4">
    <source>
        <dbReference type="Proteomes" id="UP000663891"/>
    </source>
</evidence>
<gene>
    <name evidence="3" type="ORF">IZO911_LOCUS41702</name>
    <name evidence="2" type="ORF">JYZ213_LOCUS27279</name>
    <name evidence="1" type="ORF">VCS650_LOCUS9977</name>
</gene>
<organism evidence="1 4">
    <name type="scientific">Adineta steineri</name>
    <dbReference type="NCBI Taxonomy" id="433720"/>
    <lineage>
        <taxon>Eukaryota</taxon>
        <taxon>Metazoa</taxon>
        <taxon>Spiralia</taxon>
        <taxon>Gnathifera</taxon>
        <taxon>Rotifera</taxon>
        <taxon>Eurotatoria</taxon>
        <taxon>Bdelloidea</taxon>
        <taxon>Adinetida</taxon>
        <taxon>Adinetidae</taxon>
        <taxon>Adineta</taxon>
    </lineage>
</organism>
<name>A0A814AJP1_9BILA</name>
<accession>A0A814AJP1</accession>
<proteinExistence type="predicted"/>
<dbReference type="EMBL" id="CAJNOE010001633">
    <property type="protein sequence ID" value="CAF1439240.1"/>
    <property type="molecule type" value="Genomic_DNA"/>
</dbReference>
<evidence type="ECO:0000313" key="2">
    <source>
        <dbReference type="EMBL" id="CAF1207775.1"/>
    </source>
</evidence>
<dbReference type="EMBL" id="CAJNOG010000377">
    <property type="protein sequence ID" value="CAF1207775.1"/>
    <property type="molecule type" value="Genomic_DNA"/>
</dbReference>
<dbReference type="EMBL" id="CAJNON010000070">
    <property type="protein sequence ID" value="CAF0913528.1"/>
    <property type="molecule type" value="Genomic_DNA"/>
</dbReference>